<protein>
    <submittedName>
        <fullName evidence="1">Uncharacterized protein</fullName>
    </submittedName>
</protein>
<dbReference type="Proteomes" id="UP000052230">
    <property type="component" value="Unassembled WGS sequence"/>
</dbReference>
<dbReference type="AlphaFoldDB" id="A0A0U5BZL2"/>
<proteinExistence type="predicted"/>
<name>A0A0U5BZL2_XANCI</name>
<reference evidence="1 2" key="1">
    <citation type="submission" date="2014-09" db="EMBL/GenBank/DDBJ databases">
        <authorList>
            <person name="Regsiter A."/>
        </authorList>
    </citation>
    <scope>NUCLEOTIDE SEQUENCE [LARGE SCALE GENOMIC DNA]</scope>
</reference>
<evidence type="ECO:0000313" key="2">
    <source>
        <dbReference type="Proteomes" id="UP000052230"/>
    </source>
</evidence>
<comment type="caution">
    <text evidence="1">The sequence shown here is derived from an EMBL/GenBank/DDBJ whole genome shotgun (WGS) entry which is preliminary data.</text>
</comment>
<keyword evidence="2" id="KW-1185">Reference proteome</keyword>
<sequence>MCLAQQVARHLQARAAIGPTPGAHGQFGKADAAILGRFADLVVGDPITDADVHSIGRVLAIRKGPALIAPQTRIGVNSIR</sequence>
<evidence type="ECO:0000313" key="1">
    <source>
        <dbReference type="EMBL" id="CEG19040.1"/>
    </source>
</evidence>
<gene>
    <name evidence="1" type="ORF">XAC3562_90174</name>
</gene>
<accession>A0A0U5BZL2</accession>
<organism evidence="1 2">
    <name type="scientific">Xanthomonas citri pv. citri</name>
    <dbReference type="NCBI Taxonomy" id="611301"/>
    <lineage>
        <taxon>Bacteria</taxon>
        <taxon>Pseudomonadati</taxon>
        <taxon>Pseudomonadota</taxon>
        <taxon>Gammaproteobacteria</taxon>
        <taxon>Lysobacterales</taxon>
        <taxon>Lysobacteraceae</taxon>
        <taxon>Xanthomonas</taxon>
    </lineage>
</organism>
<dbReference type="EMBL" id="CCXZ01000188">
    <property type="protein sequence ID" value="CEG19040.1"/>
    <property type="molecule type" value="Genomic_DNA"/>
</dbReference>